<dbReference type="AlphaFoldDB" id="A0A078AJC4"/>
<keyword evidence="2" id="KW-1185">Reference proteome</keyword>
<evidence type="ECO:0000313" key="1">
    <source>
        <dbReference type="EMBL" id="CDW82425.1"/>
    </source>
</evidence>
<gene>
    <name evidence="1" type="primary">Contig16464.g17531</name>
    <name evidence="1" type="ORF">STYLEM_11457</name>
</gene>
<sequence length="115" mass="13857">MYVHWQILKVFWKVANASVSNVEFQAQFQFQAQQISQPVIRLQLPQCSPQSKRHFEGDKDHHCTDCKKQRKCSMFHFLQQFQSIVYIQIFNQCILIKNQWRKFNIDKALLKQELV</sequence>
<dbReference type="InParanoid" id="A0A078AJC4"/>
<name>A0A078AJC4_STYLE</name>
<organism evidence="1 2">
    <name type="scientific">Stylonychia lemnae</name>
    <name type="common">Ciliate</name>
    <dbReference type="NCBI Taxonomy" id="5949"/>
    <lineage>
        <taxon>Eukaryota</taxon>
        <taxon>Sar</taxon>
        <taxon>Alveolata</taxon>
        <taxon>Ciliophora</taxon>
        <taxon>Intramacronucleata</taxon>
        <taxon>Spirotrichea</taxon>
        <taxon>Stichotrichia</taxon>
        <taxon>Sporadotrichida</taxon>
        <taxon>Oxytrichidae</taxon>
        <taxon>Stylonychinae</taxon>
        <taxon>Stylonychia</taxon>
    </lineage>
</organism>
<proteinExistence type="predicted"/>
<reference evidence="1 2" key="1">
    <citation type="submission" date="2014-06" db="EMBL/GenBank/DDBJ databases">
        <authorList>
            <person name="Swart Estienne"/>
        </authorList>
    </citation>
    <scope>NUCLEOTIDE SEQUENCE [LARGE SCALE GENOMIC DNA]</scope>
    <source>
        <strain evidence="1 2">130c</strain>
    </source>
</reference>
<dbReference type="Proteomes" id="UP000039865">
    <property type="component" value="Unassembled WGS sequence"/>
</dbReference>
<dbReference type="EMBL" id="CCKQ01010900">
    <property type="protein sequence ID" value="CDW82425.1"/>
    <property type="molecule type" value="Genomic_DNA"/>
</dbReference>
<protein>
    <submittedName>
        <fullName evidence="1">Uncharacterized protein</fullName>
    </submittedName>
</protein>
<evidence type="ECO:0000313" key="2">
    <source>
        <dbReference type="Proteomes" id="UP000039865"/>
    </source>
</evidence>
<accession>A0A078AJC4</accession>